<feature type="chain" id="PRO_5003388098" evidence="7">
    <location>
        <begin position="28"/>
        <end position="542"/>
    </location>
</feature>
<dbReference type="Pfam" id="PF07690">
    <property type="entry name" value="MFS_1"/>
    <property type="match status" value="1"/>
</dbReference>
<dbReference type="eggNOG" id="COG2814">
    <property type="taxonomic scope" value="Bacteria"/>
</dbReference>
<reference evidence="9 10" key="1">
    <citation type="journal article" date="2012" name="Int. J. Syst. Evol. Microbiol.">
        <title>Vibrio caribbeanicus sp. nov., isolated from the marine sponge Scleritoderma cyanea.</title>
        <authorList>
            <person name="Hoffmann M."/>
            <person name="Monday S.R."/>
            <person name="Allard M.W."/>
            <person name="Strain E.A."/>
            <person name="Whittaker P."/>
            <person name="Naum M."/>
            <person name="McCarthy P.J."/>
            <person name="Lopez J.V."/>
            <person name="Fischer M."/>
            <person name="Brown E.W."/>
        </authorList>
    </citation>
    <scope>NUCLEOTIDE SEQUENCE [LARGE SCALE GENOMIC DNA]</scope>
    <source>
        <strain evidence="10">CIP 102891 / ATCC 33934</strain>
    </source>
</reference>
<keyword evidence="3 6" id="KW-0812">Transmembrane</keyword>
<dbReference type="PANTHER" id="PTHR42718:SF9">
    <property type="entry name" value="MAJOR FACILITATOR SUPERFAMILY MULTIDRUG TRANSPORTER MFSC"/>
    <property type="match status" value="1"/>
</dbReference>
<dbReference type="Gene3D" id="1.20.1250.20">
    <property type="entry name" value="MFS general substrate transporter like domains"/>
    <property type="match status" value="1"/>
</dbReference>
<feature type="transmembrane region" description="Helical" evidence="6">
    <location>
        <begin position="81"/>
        <end position="103"/>
    </location>
</feature>
<dbReference type="AlphaFoldDB" id="F9SXK5"/>
<feature type="transmembrane region" description="Helical" evidence="6">
    <location>
        <begin position="229"/>
        <end position="256"/>
    </location>
</feature>
<dbReference type="SUPFAM" id="SSF103473">
    <property type="entry name" value="MFS general substrate transporter"/>
    <property type="match status" value="1"/>
</dbReference>
<evidence type="ECO:0000256" key="2">
    <source>
        <dbReference type="ARBA" id="ARBA00022448"/>
    </source>
</evidence>
<feature type="signal peptide" evidence="7">
    <location>
        <begin position="1"/>
        <end position="27"/>
    </location>
</feature>
<keyword evidence="7" id="KW-0732">Signal</keyword>
<feature type="transmembrane region" description="Helical" evidence="6">
    <location>
        <begin position="197"/>
        <end position="217"/>
    </location>
</feature>
<feature type="transmembrane region" description="Helical" evidence="6">
    <location>
        <begin position="281"/>
        <end position="304"/>
    </location>
</feature>
<feature type="transmembrane region" description="Helical" evidence="6">
    <location>
        <begin position="501"/>
        <end position="520"/>
    </location>
</feature>
<gene>
    <name evidence="9" type="ORF">VIOR3934_07398</name>
</gene>
<evidence type="ECO:0000256" key="7">
    <source>
        <dbReference type="SAM" id="SignalP"/>
    </source>
</evidence>
<evidence type="ECO:0000256" key="6">
    <source>
        <dbReference type="SAM" id="Phobius"/>
    </source>
</evidence>
<feature type="transmembrane region" description="Helical" evidence="6">
    <location>
        <begin position="345"/>
        <end position="365"/>
    </location>
</feature>
<feature type="transmembrane region" description="Helical" evidence="6">
    <location>
        <begin position="52"/>
        <end position="74"/>
    </location>
</feature>
<sequence length="542" mass="57075">MTKTNQNKWLCLLILCAAQVGTSGDNATVGVSASALVQQFGASMDQIQMANATYSLIAGAMMIAGGLIGLILGWRRSFRIGLVLLAVSEVVAAFSPSIEVFIYGARVMTGAGASLTIPAVLGLIAGNYQGKDQALAFSGLAAASGLSAALMPVVFGMLLDVMGLRFTYLCLSAIFVSVLFASSKVTDVAVAKDKPKLDIVGILLAAVGLMMVIVGTLKMPVWGILKPLTGFVVFGFSPAIVMTVFGLIVLTSLLMWEKRYEKLGGLALIPAKIIYNKQVQVGLYIGALFWVGSAAPAAITIPYIQLVGGVSSAQAGMSLIGMSVGTVGVAMLLPAKLSGLQVRMVCAFSLIGAAVAAFIMAQGLQLDGYNYLLIIGQTLMGCSVGAMASQCSIIVTDALEPREAQQSGGIQATVRNIGYAIGIAIMGVTMLSVMSHDYKQQVLNSPSISEVSQNGIEAMSSIPFLGDSDFSELIKDKVADSSEVQMLVEINQKTRLKAAQMGLYAIAIFMLLFLVTLRHLPQRSLMRTKAEVLDTDEKHVEI</sequence>
<keyword evidence="2" id="KW-0813">Transport</keyword>
<feature type="transmembrane region" description="Helical" evidence="6">
    <location>
        <begin position="165"/>
        <end position="185"/>
    </location>
</feature>
<feature type="domain" description="Major facilitator superfamily (MFS) profile" evidence="8">
    <location>
        <begin position="11"/>
        <end position="524"/>
    </location>
</feature>
<feature type="transmembrane region" description="Helical" evidence="6">
    <location>
        <begin position="416"/>
        <end position="434"/>
    </location>
</feature>
<evidence type="ECO:0000256" key="5">
    <source>
        <dbReference type="ARBA" id="ARBA00023136"/>
    </source>
</evidence>
<dbReference type="PROSITE" id="PS50850">
    <property type="entry name" value="MFS"/>
    <property type="match status" value="1"/>
</dbReference>
<evidence type="ECO:0000256" key="3">
    <source>
        <dbReference type="ARBA" id="ARBA00022692"/>
    </source>
</evidence>
<dbReference type="PATRIC" id="fig|675816.5.peg.3647"/>
<evidence type="ECO:0000256" key="1">
    <source>
        <dbReference type="ARBA" id="ARBA00004141"/>
    </source>
</evidence>
<dbReference type="eggNOG" id="COG0477">
    <property type="taxonomic scope" value="Bacteria"/>
</dbReference>
<keyword evidence="5 6" id="KW-0472">Membrane</keyword>
<comment type="subcellular location">
    <subcellularLocation>
        <location evidence="1">Membrane</location>
        <topology evidence="1">Multi-pass membrane protein</topology>
    </subcellularLocation>
</comment>
<dbReference type="RefSeq" id="WP_004418282.1">
    <property type="nucleotide sequence ID" value="NZ_ACZV01000005.1"/>
</dbReference>
<dbReference type="GO" id="GO:0022857">
    <property type="term" value="F:transmembrane transporter activity"/>
    <property type="evidence" value="ECO:0007669"/>
    <property type="project" value="InterPro"/>
</dbReference>
<comment type="caution">
    <text evidence="9">The sequence shown here is derived from an EMBL/GenBank/DDBJ whole genome shotgun (WGS) entry which is preliminary data.</text>
</comment>
<dbReference type="Proteomes" id="UP000002817">
    <property type="component" value="Unassembled WGS sequence"/>
</dbReference>
<dbReference type="GO" id="GO:0016020">
    <property type="term" value="C:membrane"/>
    <property type="evidence" value="ECO:0007669"/>
    <property type="project" value="UniProtKB-SubCell"/>
</dbReference>
<evidence type="ECO:0000259" key="8">
    <source>
        <dbReference type="PROSITE" id="PS50850"/>
    </source>
</evidence>
<keyword evidence="4 6" id="KW-1133">Transmembrane helix</keyword>
<feature type="transmembrane region" description="Helical" evidence="6">
    <location>
        <begin position="109"/>
        <end position="128"/>
    </location>
</feature>
<name>F9SXK5_VIBOR</name>
<dbReference type="InterPro" id="IPR036259">
    <property type="entry name" value="MFS_trans_sf"/>
</dbReference>
<dbReference type="InterPro" id="IPR020846">
    <property type="entry name" value="MFS_dom"/>
</dbReference>
<organism evidence="9 10">
    <name type="scientific">Vibrio orientalis CIP 102891 = ATCC 33934</name>
    <dbReference type="NCBI Taxonomy" id="675816"/>
    <lineage>
        <taxon>Bacteria</taxon>
        <taxon>Pseudomonadati</taxon>
        <taxon>Pseudomonadota</taxon>
        <taxon>Gammaproteobacteria</taxon>
        <taxon>Vibrionales</taxon>
        <taxon>Vibrionaceae</taxon>
        <taxon>Vibrio</taxon>
        <taxon>Vibrio oreintalis group</taxon>
    </lineage>
</organism>
<dbReference type="PANTHER" id="PTHR42718">
    <property type="entry name" value="MAJOR FACILITATOR SUPERFAMILY MULTIDRUG TRANSPORTER MFSC"/>
    <property type="match status" value="1"/>
</dbReference>
<feature type="transmembrane region" description="Helical" evidence="6">
    <location>
        <begin position="135"/>
        <end position="159"/>
    </location>
</feature>
<dbReference type="STRING" id="675816.VIA_003523"/>
<feature type="transmembrane region" description="Helical" evidence="6">
    <location>
        <begin position="371"/>
        <end position="395"/>
    </location>
</feature>
<dbReference type="EMBL" id="AFWH01000062">
    <property type="protein sequence ID" value="EGU46560.1"/>
    <property type="molecule type" value="Genomic_DNA"/>
</dbReference>
<feature type="transmembrane region" description="Helical" evidence="6">
    <location>
        <begin position="316"/>
        <end position="333"/>
    </location>
</feature>
<evidence type="ECO:0000313" key="10">
    <source>
        <dbReference type="Proteomes" id="UP000002817"/>
    </source>
</evidence>
<evidence type="ECO:0000313" key="9">
    <source>
        <dbReference type="EMBL" id="EGU46560.1"/>
    </source>
</evidence>
<dbReference type="InterPro" id="IPR011701">
    <property type="entry name" value="MFS"/>
</dbReference>
<proteinExistence type="predicted"/>
<evidence type="ECO:0000256" key="4">
    <source>
        <dbReference type="ARBA" id="ARBA00022989"/>
    </source>
</evidence>
<dbReference type="OrthoDB" id="9781976at2"/>
<accession>F9SXK5</accession>
<protein>
    <submittedName>
        <fullName evidence="9">Transmembrane efflux protein</fullName>
    </submittedName>
</protein>